<evidence type="ECO:0000256" key="10">
    <source>
        <dbReference type="SAM" id="Phobius"/>
    </source>
</evidence>
<evidence type="ECO:0000256" key="3">
    <source>
        <dbReference type="ARBA" id="ARBA00022614"/>
    </source>
</evidence>
<keyword evidence="5" id="KW-0732">Signal</keyword>
<comment type="subcellular location">
    <subcellularLocation>
        <location evidence="1">Membrane</location>
        <topology evidence="1">Single-pass type I membrane protein</topology>
    </subcellularLocation>
</comment>
<reference evidence="11" key="1">
    <citation type="submission" date="2015-03" db="EMBL/GenBank/DDBJ databases">
        <title>A transcriptome of Araucaria cunninghamii, an australian fine timber species.</title>
        <authorList>
            <person name="Jing Yi C.J.Y."/>
            <person name="Yin San L.Y.S."/>
            <person name="Abdul Karim S.S."/>
            <person name="Wan Azmi N.N."/>
            <person name="Hercus R.R."/>
            <person name="Croft L.L."/>
        </authorList>
    </citation>
    <scope>NUCLEOTIDE SEQUENCE</scope>
    <source>
        <strain evidence="11">MI0301</strain>
        <tissue evidence="11">Leaf</tissue>
    </source>
</reference>
<dbReference type="GO" id="GO:0016020">
    <property type="term" value="C:membrane"/>
    <property type="evidence" value="ECO:0007669"/>
    <property type="project" value="UniProtKB-SubCell"/>
</dbReference>
<dbReference type="Pfam" id="PF13855">
    <property type="entry name" value="LRR_8"/>
    <property type="match status" value="1"/>
</dbReference>
<evidence type="ECO:0008006" key="12">
    <source>
        <dbReference type="Google" id="ProtNLM"/>
    </source>
</evidence>
<keyword evidence="3" id="KW-0433">Leucine-rich repeat</keyword>
<evidence type="ECO:0000256" key="1">
    <source>
        <dbReference type="ARBA" id="ARBA00004479"/>
    </source>
</evidence>
<keyword evidence="8 10" id="KW-0472">Membrane</keyword>
<keyword evidence="4 10" id="KW-0812">Transmembrane</keyword>
<dbReference type="FunFam" id="3.80.10.10:FF:000111">
    <property type="entry name" value="LRR receptor-like serine/threonine-protein kinase ERECTA"/>
    <property type="match status" value="1"/>
</dbReference>
<name>A0A0D6R813_ARACU</name>
<keyword evidence="9" id="KW-0325">Glycoprotein</keyword>
<feature type="transmembrane region" description="Helical" evidence="10">
    <location>
        <begin position="172"/>
        <end position="194"/>
    </location>
</feature>
<protein>
    <recommendedName>
        <fullName evidence="12">Leucine-rich repeat-containing N-terminal plant-type domain-containing protein</fullName>
    </recommendedName>
</protein>
<evidence type="ECO:0000256" key="2">
    <source>
        <dbReference type="ARBA" id="ARBA00009592"/>
    </source>
</evidence>
<proteinExistence type="inferred from homology"/>
<dbReference type="PRINTS" id="PR00019">
    <property type="entry name" value="LEURICHRPT"/>
</dbReference>
<dbReference type="SUPFAM" id="SSF52058">
    <property type="entry name" value="L domain-like"/>
    <property type="match status" value="1"/>
</dbReference>
<dbReference type="InterPro" id="IPR046956">
    <property type="entry name" value="RLP23-like"/>
</dbReference>
<dbReference type="EMBL" id="GCKF01028770">
    <property type="protein sequence ID" value="JAG98040.1"/>
    <property type="molecule type" value="Transcribed_RNA"/>
</dbReference>
<evidence type="ECO:0000256" key="5">
    <source>
        <dbReference type="ARBA" id="ARBA00022729"/>
    </source>
</evidence>
<dbReference type="PANTHER" id="PTHR48063">
    <property type="entry name" value="LRR RECEPTOR-LIKE KINASE"/>
    <property type="match status" value="1"/>
</dbReference>
<evidence type="ECO:0000256" key="9">
    <source>
        <dbReference type="ARBA" id="ARBA00023180"/>
    </source>
</evidence>
<keyword evidence="6" id="KW-0677">Repeat</keyword>
<evidence type="ECO:0000256" key="6">
    <source>
        <dbReference type="ARBA" id="ARBA00022737"/>
    </source>
</evidence>
<evidence type="ECO:0000313" key="11">
    <source>
        <dbReference type="EMBL" id="JAG98040.1"/>
    </source>
</evidence>
<sequence length="222" mass="25051">MEYGFGMVYQYEDELYITSKGKDQHYPYILSTLTSIDISNNQLNGEIPSNFGMLKGLRLLNLSMNNLTGSIPTSLGAMTQLDSLDLSTNSISGKIPMELDSLNYLGTLKLSNNNLSGIIPEGQKLITFKEESYTGNPNLWGCPLPKNCSWPQFASPPSTSSSKQEKSMKIPWYEITVGLSWGASFGVTWSLLVVNKRWKDKYFQKVDVVLQFFFPWLNNWTL</sequence>
<dbReference type="InterPro" id="IPR032675">
    <property type="entry name" value="LRR_dom_sf"/>
</dbReference>
<dbReference type="InterPro" id="IPR001611">
    <property type="entry name" value="Leu-rich_rpt"/>
</dbReference>
<evidence type="ECO:0000256" key="8">
    <source>
        <dbReference type="ARBA" id="ARBA00023136"/>
    </source>
</evidence>
<evidence type="ECO:0000256" key="4">
    <source>
        <dbReference type="ARBA" id="ARBA00022692"/>
    </source>
</evidence>
<comment type="similarity">
    <text evidence="2">Belongs to the RLP family.</text>
</comment>
<accession>A0A0D6R813</accession>
<dbReference type="Gene3D" id="3.80.10.10">
    <property type="entry name" value="Ribonuclease Inhibitor"/>
    <property type="match status" value="1"/>
</dbReference>
<organism evidence="11">
    <name type="scientific">Araucaria cunninghamii</name>
    <name type="common">Hoop pine</name>
    <name type="synonym">Moreton Bay pine</name>
    <dbReference type="NCBI Taxonomy" id="56994"/>
    <lineage>
        <taxon>Eukaryota</taxon>
        <taxon>Viridiplantae</taxon>
        <taxon>Streptophyta</taxon>
        <taxon>Embryophyta</taxon>
        <taxon>Tracheophyta</taxon>
        <taxon>Spermatophyta</taxon>
        <taxon>Pinopsida</taxon>
        <taxon>Pinidae</taxon>
        <taxon>Conifers II</taxon>
        <taxon>Araucariales</taxon>
        <taxon>Araucariaceae</taxon>
        <taxon>Araucaria</taxon>
    </lineage>
</organism>
<keyword evidence="7 10" id="KW-1133">Transmembrane helix</keyword>
<dbReference type="Pfam" id="PF00560">
    <property type="entry name" value="LRR_1"/>
    <property type="match status" value="1"/>
</dbReference>
<dbReference type="AlphaFoldDB" id="A0A0D6R813"/>
<evidence type="ECO:0000256" key="7">
    <source>
        <dbReference type="ARBA" id="ARBA00022989"/>
    </source>
</evidence>